<dbReference type="InterPro" id="IPR007587">
    <property type="entry name" value="SAPS"/>
</dbReference>
<comment type="caution">
    <text evidence="2">The sequence shown here is derived from an EMBL/GenBank/DDBJ whole genome shotgun (WGS) entry which is preliminary data.</text>
</comment>
<evidence type="ECO:0000313" key="3">
    <source>
        <dbReference type="Proteomes" id="UP001412067"/>
    </source>
</evidence>
<dbReference type="PANTHER" id="PTHR12634">
    <property type="entry name" value="SIT4 YEAST -ASSOCIATING PROTEIN-RELATED"/>
    <property type="match status" value="1"/>
</dbReference>
<accession>A0ABR2N5C9</accession>
<keyword evidence="3" id="KW-1185">Reference proteome</keyword>
<sequence length="510" mass="57276">MIVEIGSPLVLAALPAIDQIPRPFSPFFSVCHPEESLGYRYRFRRSRSSMPAAASNICAEGTLDPSPRQQFEPLRVFRLDFVNMFWRMPRLSAASPVDIILEKENCTLQELLDEDEIIQECKSLNERLINFFVVDNCSLRERAQVEQLLRYIVEEAPDEAEKKQSFKFPFIACEIFTCEVDNIFTTLIEDEELMDLLFSFLKPNRPHSTMLAGYFGKGHPEIFHQLVDLIGITSIMEVLIRLIGADENMYSNYSDALQWVDASDLLDLVVDKFSSSAHECGGDAAEEFLGGIGGLGRGWNQEQGFYQRCRRGVLDGIDRLGGFWNQDWVSRKNAAVGFWVKSADWFSEFCGRLGMVVLEVTSRVYIWGRGATRDSPEVHANAAEFLCAVTRYAPSGLAAKICSPSFVGRLFRHALDGSRPKSVLVHSLSVCISLLDPKRLLQSSYQSSRSQLSRGTIVMANPETVAGMLESLGTTKRKKPSLCSPMSQMMVMLSAVCNVRGEMIEEEMTT</sequence>
<dbReference type="PANTHER" id="PTHR12634:SF37">
    <property type="entry name" value="SIT4 PHOSPHATASE-ASSOCIATED FAMILY PROTEIN"/>
    <property type="match status" value="1"/>
</dbReference>
<dbReference type="Pfam" id="PF04499">
    <property type="entry name" value="SAPS"/>
    <property type="match status" value="1"/>
</dbReference>
<evidence type="ECO:0000256" key="1">
    <source>
        <dbReference type="ARBA" id="ARBA00006180"/>
    </source>
</evidence>
<dbReference type="Proteomes" id="UP001412067">
    <property type="component" value="Unassembled WGS sequence"/>
</dbReference>
<dbReference type="EMBL" id="JBBWWR010000001">
    <property type="protein sequence ID" value="KAK8971311.1"/>
    <property type="molecule type" value="Genomic_DNA"/>
</dbReference>
<organism evidence="2 3">
    <name type="scientific">Platanthera guangdongensis</name>
    <dbReference type="NCBI Taxonomy" id="2320717"/>
    <lineage>
        <taxon>Eukaryota</taxon>
        <taxon>Viridiplantae</taxon>
        <taxon>Streptophyta</taxon>
        <taxon>Embryophyta</taxon>
        <taxon>Tracheophyta</taxon>
        <taxon>Spermatophyta</taxon>
        <taxon>Magnoliopsida</taxon>
        <taxon>Liliopsida</taxon>
        <taxon>Asparagales</taxon>
        <taxon>Orchidaceae</taxon>
        <taxon>Orchidoideae</taxon>
        <taxon>Orchideae</taxon>
        <taxon>Orchidinae</taxon>
        <taxon>Platanthera</taxon>
    </lineage>
</organism>
<proteinExistence type="inferred from homology"/>
<name>A0ABR2N5C9_9ASPA</name>
<evidence type="ECO:0000313" key="2">
    <source>
        <dbReference type="EMBL" id="KAK8971311.1"/>
    </source>
</evidence>
<reference evidence="2 3" key="1">
    <citation type="journal article" date="2022" name="Nat. Plants">
        <title>Genomes of leafy and leafless Platanthera orchids illuminate the evolution of mycoheterotrophy.</title>
        <authorList>
            <person name="Li M.H."/>
            <person name="Liu K.W."/>
            <person name="Li Z."/>
            <person name="Lu H.C."/>
            <person name="Ye Q.L."/>
            <person name="Zhang D."/>
            <person name="Wang J.Y."/>
            <person name="Li Y.F."/>
            <person name="Zhong Z.M."/>
            <person name="Liu X."/>
            <person name="Yu X."/>
            <person name="Liu D.K."/>
            <person name="Tu X.D."/>
            <person name="Liu B."/>
            <person name="Hao Y."/>
            <person name="Liao X.Y."/>
            <person name="Jiang Y.T."/>
            <person name="Sun W.H."/>
            <person name="Chen J."/>
            <person name="Chen Y.Q."/>
            <person name="Ai Y."/>
            <person name="Zhai J.W."/>
            <person name="Wu S.S."/>
            <person name="Zhou Z."/>
            <person name="Hsiao Y.Y."/>
            <person name="Wu W.L."/>
            <person name="Chen Y.Y."/>
            <person name="Lin Y.F."/>
            <person name="Hsu J.L."/>
            <person name="Li C.Y."/>
            <person name="Wang Z.W."/>
            <person name="Zhao X."/>
            <person name="Zhong W.Y."/>
            <person name="Ma X.K."/>
            <person name="Ma L."/>
            <person name="Huang J."/>
            <person name="Chen G.Z."/>
            <person name="Huang M.Z."/>
            <person name="Huang L."/>
            <person name="Peng D.H."/>
            <person name="Luo Y.B."/>
            <person name="Zou S.Q."/>
            <person name="Chen S.P."/>
            <person name="Lan S."/>
            <person name="Tsai W.C."/>
            <person name="Van de Peer Y."/>
            <person name="Liu Z.J."/>
        </authorList>
    </citation>
    <scope>NUCLEOTIDE SEQUENCE [LARGE SCALE GENOMIC DNA]</scope>
    <source>
        <strain evidence="2">Lor288</strain>
    </source>
</reference>
<protein>
    <submittedName>
        <fullName evidence="2">Uncharacterized protein</fullName>
    </submittedName>
</protein>
<gene>
    <name evidence="2" type="ORF">KSP40_PGU015958</name>
</gene>
<comment type="similarity">
    <text evidence="1">Belongs to the SAPS family.</text>
</comment>